<dbReference type="Proteomes" id="UP000677228">
    <property type="component" value="Unassembled WGS sequence"/>
</dbReference>
<evidence type="ECO:0000313" key="3">
    <source>
        <dbReference type="EMBL" id="CAF1553119.1"/>
    </source>
</evidence>
<comment type="caution">
    <text evidence="3">The sequence shown here is derived from an EMBL/GenBank/DDBJ whole genome shotgun (WGS) entry which is preliminary data.</text>
</comment>
<gene>
    <name evidence="3" type="ORF">GPM918_LOCUS39321</name>
    <name evidence="2" type="ORF">OVA965_LOCUS36608</name>
    <name evidence="5" type="ORF">SRO942_LOCUS40188</name>
    <name evidence="4" type="ORF">TMI583_LOCUS37627</name>
</gene>
<evidence type="ECO:0000313" key="5">
    <source>
        <dbReference type="EMBL" id="CAF4414243.1"/>
    </source>
</evidence>
<feature type="compositionally biased region" description="Basic and acidic residues" evidence="1">
    <location>
        <begin position="80"/>
        <end position="91"/>
    </location>
</feature>
<feature type="region of interest" description="Disordered" evidence="1">
    <location>
        <begin position="16"/>
        <end position="143"/>
    </location>
</feature>
<evidence type="ECO:0000256" key="1">
    <source>
        <dbReference type="SAM" id="MobiDB-lite"/>
    </source>
</evidence>
<dbReference type="AlphaFoldDB" id="A0A815WSP8"/>
<dbReference type="EMBL" id="CAJNOK010033364">
    <property type="protein sequence ID" value="CAF1493460.1"/>
    <property type="molecule type" value="Genomic_DNA"/>
</dbReference>
<dbReference type="EMBL" id="CAJNOQ010027397">
    <property type="protein sequence ID" value="CAF1553119.1"/>
    <property type="molecule type" value="Genomic_DNA"/>
</dbReference>
<feature type="compositionally biased region" description="Polar residues" evidence="1">
    <location>
        <begin position="52"/>
        <end position="79"/>
    </location>
</feature>
<feature type="non-terminal residue" evidence="3">
    <location>
        <position position="1"/>
    </location>
</feature>
<keyword evidence="6" id="KW-1185">Reference proteome</keyword>
<dbReference type="Proteomes" id="UP000682733">
    <property type="component" value="Unassembled WGS sequence"/>
</dbReference>
<proteinExistence type="predicted"/>
<sequence>DESVCDDQLQAINEADELEKEGVATGTHDSVILVGDETGDGRLDSNRGPETFSGNPSTSNSFAKVNIQSCQTPRSSQQKLTERQGANKENHSSQLKAADEIQAEIPKQKQTLKEQNLRIEFDRNKRKTSRDSSEQHDQSMITPPKLIRTATARLLLCVRSSMTKSAREIAKIVLTPEDIAAYKNKDDISFGIRGAIHAFVRKCHSAEVCSDRQLNEAIRSAISNEKEKMNPKRVETN</sequence>
<protein>
    <submittedName>
        <fullName evidence="3">Uncharacterized protein</fullName>
    </submittedName>
</protein>
<evidence type="ECO:0000313" key="6">
    <source>
        <dbReference type="Proteomes" id="UP000663829"/>
    </source>
</evidence>
<dbReference type="Proteomes" id="UP000681722">
    <property type="component" value="Unassembled WGS sequence"/>
</dbReference>
<dbReference type="EMBL" id="CAJOBA010055341">
    <property type="protein sequence ID" value="CAF4282623.1"/>
    <property type="molecule type" value="Genomic_DNA"/>
</dbReference>
<evidence type="ECO:0000313" key="4">
    <source>
        <dbReference type="EMBL" id="CAF4282623.1"/>
    </source>
</evidence>
<accession>A0A815WSP8</accession>
<evidence type="ECO:0000313" key="2">
    <source>
        <dbReference type="EMBL" id="CAF1493460.1"/>
    </source>
</evidence>
<dbReference type="Proteomes" id="UP000663829">
    <property type="component" value="Unassembled WGS sequence"/>
</dbReference>
<name>A0A815WSP8_9BILA</name>
<organism evidence="3 6">
    <name type="scientific">Didymodactylos carnosus</name>
    <dbReference type="NCBI Taxonomy" id="1234261"/>
    <lineage>
        <taxon>Eukaryota</taxon>
        <taxon>Metazoa</taxon>
        <taxon>Spiralia</taxon>
        <taxon>Gnathifera</taxon>
        <taxon>Rotifera</taxon>
        <taxon>Eurotatoria</taxon>
        <taxon>Bdelloidea</taxon>
        <taxon>Philodinida</taxon>
        <taxon>Philodinidae</taxon>
        <taxon>Didymodactylos</taxon>
    </lineage>
</organism>
<feature type="compositionally biased region" description="Basic and acidic residues" evidence="1">
    <location>
        <begin position="111"/>
        <end position="137"/>
    </location>
</feature>
<reference evidence="3" key="1">
    <citation type="submission" date="2021-02" db="EMBL/GenBank/DDBJ databases">
        <authorList>
            <person name="Nowell W R."/>
        </authorList>
    </citation>
    <scope>NUCLEOTIDE SEQUENCE</scope>
</reference>
<dbReference type="EMBL" id="CAJOBC010093090">
    <property type="protein sequence ID" value="CAF4414243.1"/>
    <property type="molecule type" value="Genomic_DNA"/>
</dbReference>